<proteinExistence type="predicted"/>
<reference evidence="2" key="1">
    <citation type="submission" date="2016-11" db="UniProtKB">
        <authorList>
            <consortium name="WormBaseParasite"/>
        </authorList>
    </citation>
    <scope>IDENTIFICATION</scope>
</reference>
<keyword evidence="1" id="KW-1185">Reference proteome</keyword>
<evidence type="ECO:0000313" key="1">
    <source>
        <dbReference type="Proteomes" id="UP000095283"/>
    </source>
</evidence>
<dbReference type="Proteomes" id="UP000095283">
    <property type="component" value="Unplaced"/>
</dbReference>
<accession>A0A1I7WEL6</accession>
<sequence length="27" mass="3392">MLIMNNNVHFIENYCHHIIETLYQQWS</sequence>
<organism evidence="1 2">
    <name type="scientific">Heterorhabditis bacteriophora</name>
    <name type="common">Entomopathogenic nematode worm</name>
    <dbReference type="NCBI Taxonomy" id="37862"/>
    <lineage>
        <taxon>Eukaryota</taxon>
        <taxon>Metazoa</taxon>
        <taxon>Ecdysozoa</taxon>
        <taxon>Nematoda</taxon>
        <taxon>Chromadorea</taxon>
        <taxon>Rhabditida</taxon>
        <taxon>Rhabditina</taxon>
        <taxon>Rhabditomorpha</taxon>
        <taxon>Strongyloidea</taxon>
        <taxon>Heterorhabditidae</taxon>
        <taxon>Heterorhabditis</taxon>
    </lineage>
</organism>
<protein>
    <submittedName>
        <fullName evidence="2">Uncharacterized protein</fullName>
    </submittedName>
</protein>
<evidence type="ECO:0000313" key="2">
    <source>
        <dbReference type="WBParaSite" id="Hba_03398"/>
    </source>
</evidence>
<dbReference type="WBParaSite" id="Hba_03398">
    <property type="protein sequence ID" value="Hba_03398"/>
    <property type="gene ID" value="Hba_03398"/>
</dbReference>
<dbReference type="AlphaFoldDB" id="A0A1I7WEL6"/>
<name>A0A1I7WEL6_HETBA</name>